<comment type="caution">
    <text evidence="1">The sequence shown here is derived from an EMBL/GenBank/DDBJ whole genome shotgun (WGS) entry which is preliminary data.</text>
</comment>
<evidence type="ECO:0000313" key="1">
    <source>
        <dbReference type="EMBL" id="RCI14539.1"/>
    </source>
</evidence>
<accession>A0A367LJE9</accession>
<proteinExistence type="predicted"/>
<reference evidence="1 2" key="1">
    <citation type="journal article" date="2015" name="BMC Genomics">
        <title>Insights from the genome of Ophiocordyceps polyrhachis-furcata to pathogenicity and host specificity in insect fungi.</title>
        <authorList>
            <person name="Wichadakul D."/>
            <person name="Kobmoo N."/>
            <person name="Ingsriswang S."/>
            <person name="Tangphatsornruang S."/>
            <person name="Chantasingh D."/>
            <person name="Luangsa-ard J.J."/>
            <person name="Eurwilaichitr L."/>
        </authorList>
    </citation>
    <scope>NUCLEOTIDE SEQUENCE [LARGE SCALE GENOMIC DNA]</scope>
    <source>
        <strain evidence="1 2">BCC 54312</strain>
    </source>
</reference>
<dbReference type="EMBL" id="LKCN02000003">
    <property type="protein sequence ID" value="RCI14539.1"/>
    <property type="molecule type" value="Genomic_DNA"/>
</dbReference>
<dbReference type="AlphaFoldDB" id="A0A367LJE9"/>
<keyword evidence="2" id="KW-1185">Reference proteome</keyword>
<organism evidence="1 2">
    <name type="scientific">Ophiocordyceps polyrhachis-furcata BCC 54312</name>
    <dbReference type="NCBI Taxonomy" id="1330021"/>
    <lineage>
        <taxon>Eukaryota</taxon>
        <taxon>Fungi</taxon>
        <taxon>Dikarya</taxon>
        <taxon>Ascomycota</taxon>
        <taxon>Pezizomycotina</taxon>
        <taxon>Sordariomycetes</taxon>
        <taxon>Hypocreomycetidae</taxon>
        <taxon>Hypocreales</taxon>
        <taxon>Ophiocordycipitaceae</taxon>
        <taxon>Ophiocordyceps</taxon>
    </lineage>
</organism>
<name>A0A367LJE9_9HYPO</name>
<dbReference type="Proteomes" id="UP000253664">
    <property type="component" value="Unassembled WGS sequence"/>
</dbReference>
<evidence type="ECO:0000313" key="2">
    <source>
        <dbReference type="Proteomes" id="UP000253664"/>
    </source>
</evidence>
<protein>
    <submittedName>
        <fullName evidence="1">Uncharacterized protein</fullName>
    </submittedName>
</protein>
<sequence>MKMRHVFKLTCLHSYDFFLFSREDTPFFPYQPSNTSIHIITTDQTRPQTDTSISAALLPEMNYRILSFISTIFIPFHPFWKFQNRFVACGTPLFPPPSSRLIFDKQLEFALYLSLYSSRGFEL</sequence>
<gene>
    <name evidence="1" type="ORF">L249_6582</name>
</gene>